<dbReference type="HOGENOM" id="CLU_002706_15_6_1"/>
<feature type="repeat" description="PPR" evidence="2">
    <location>
        <begin position="446"/>
        <end position="480"/>
    </location>
</feature>
<dbReference type="NCBIfam" id="TIGR00756">
    <property type="entry name" value="PPR"/>
    <property type="match status" value="3"/>
</dbReference>
<sequence>MHNLRIVQELGSQIQQCAKTRSLLQGKELHREVHKNGYGAHTFVANSLIQMYGSCQCLQEARSIFHSTRNRNIYSWTIFLVASAENGDLDHAKIVFNRMPARNLASWNALIAACARNDQCQDALEIFYRMSLQGERPDDLTFVSAIDSCGILRSLRDGKLLHEQTLEAGLVHNTAVANTLITMYGKCQRLDSAWSVFADIPNPDVVSWTSIATAFARNGYFDRSLELFQEMPVAKNVISSWNIGIAAIAKGGATASAISFSFRINLEGIKPDGATFIALIDSCASPNSLPDAKRIASWIGDSEFWSDPRLRDATIDMFGRCDDLDTARAIFLENPTSATGWAKMVANCARNGDSRTAINLFKQMDLEGVKPIALAFVGAIAACSNSAALGEGEAIHACFEEEEHADRETEHGPSTGMVHNAAIHMYGRCGSLGRADSLFRSLRRQSVVSWTSIIRAFASNGRLPRAREIFAAMPERNLVSWTAMAAAYARRGHLEEAVELLDRTPELDLVLCTSIAATHARNGDFDRAREFFNRIKEPDAFSYATMIAAYAQAGKMEEAQELFDRMPEFGTDVVSWTTLVVAYAQAGHSAAASLELFHAMNLHGQLPNAVTFVGILTACSRIGSLRIGLACFASMVHDFALEVSPEHWSCLVDMLGRSGQTSDAQEVIKDLPAAREDPVAWTAFLSSCKDQADFQRGAFVARDVVASGVADGGAFTLVSSICFT</sequence>
<evidence type="ECO:0000313" key="4">
    <source>
        <dbReference type="Proteomes" id="UP000001514"/>
    </source>
</evidence>
<dbReference type="SUPFAM" id="SSF48452">
    <property type="entry name" value="TPR-like"/>
    <property type="match status" value="1"/>
</dbReference>
<dbReference type="Gene3D" id="1.25.40.10">
    <property type="entry name" value="Tetratricopeptide repeat domain"/>
    <property type="match status" value="5"/>
</dbReference>
<dbReference type="GO" id="GO:0048731">
    <property type="term" value="P:system development"/>
    <property type="evidence" value="ECO:0007669"/>
    <property type="project" value="UniProtKB-ARBA"/>
</dbReference>
<keyword evidence="4" id="KW-1185">Reference proteome</keyword>
<dbReference type="Pfam" id="PF01535">
    <property type="entry name" value="PPR"/>
    <property type="match status" value="12"/>
</dbReference>
<keyword evidence="1" id="KW-0677">Repeat</keyword>
<dbReference type="InterPro" id="IPR011990">
    <property type="entry name" value="TPR-like_helical_dom_sf"/>
</dbReference>
<reference evidence="3 4" key="1">
    <citation type="journal article" date="2011" name="Science">
        <title>The Selaginella genome identifies genetic changes associated with the evolution of vascular plants.</title>
        <authorList>
            <person name="Banks J.A."/>
            <person name="Nishiyama T."/>
            <person name="Hasebe M."/>
            <person name="Bowman J.L."/>
            <person name="Gribskov M."/>
            <person name="dePamphilis C."/>
            <person name="Albert V.A."/>
            <person name="Aono N."/>
            <person name="Aoyama T."/>
            <person name="Ambrose B.A."/>
            <person name="Ashton N.W."/>
            <person name="Axtell M.J."/>
            <person name="Barker E."/>
            <person name="Barker M.S."/>
            <person name="Bennetzen J.L."/>
            <person name="Bonawitz N.D."/>
            <person name="Chapple C."/>
            <person name="Cheng C."/>
            <person name="Correa L.G."/>
            <person name="Dacre M."/>
            <person name="DeBarry J."/>
            <person name="Dreyer I."/>
            <person name="Elias M."/>
            <person name="Engstrom E.M."/>
            <person name="Estelle M."/>
            <person name="Feng L."/>
            <person name="Finet C."/>
            <person name="Floyd S.K."/>
            <person name="Frommer W.B."/>
            <person name="Fujita T."/>
            <person name="Gramzow L."/>
            <person name="Gutensohn M."/>
            <person name="Harholt J."/>
            <person name="Hattori M."/>
            <person name="Heyl A."/>
            <person name="Hirai T."/>
            <person name="Hiwatashi Y."/>
            <person name="Ishikawa M."/>
            <person name="Iwata M."/>
            <person name="Karol K.G."/>
            <person name="Koehler B."/>
            <person name="Kolukisaoglu U."/>
            <person name="Kubo M."/>
            <person name="Kurata T."/>
            <person name="Lalonde S."/>
            <person name="Li K."/>
            <person name="Li Y."/>
            <person name="Litt A."/>
            <person name="Lyons E."/>
            <person name="Manning G."/>
            <person name="Maruyama T."/>
            <person name="Michael T.P."/>
            <person name="Mikami K."/>
            <person name="Miyazaki S."/>
            <person name="Morinaga S."/>
            <person name="Murata T."/>
            <person name="Mueller-Roeber B."/>
            <person name="Nelson D.R."/>
            <person name="Obara M."/>
            <person name="Oguri Y."/>
            <person name="Olmstead R.G."/>
            <person name="Onodera N."/>
            <person name="Petersen B.L."/>
            <person name="Pils B."/>
            <person name="Prigge M."/>
            <person name="Rensing S.A."/>
            <person name="Riano-Pachon D.M."/>
            <person name="Roberts A.W."/>
            <person name="Sato Y."/>
            <person name="Scheller H.V."/>
            <person name="Schulz B."/>
            <person name="Schulz C."/>
            <person name="Shakirov E.V."/>
            <person name="Shibagaki N."/>
            <person name="Shinohara N."/>
            <person name="Shippen D.E."/>
            <person name="Soerensen I."/>
            <person name="Sotooka R."/>
            <person name="Sugimoto N."/>
            <person name="Sugita M."/>
            <person name="Sumikawa N."/>
            <person name="Tanurdzic M."/>
            <person name="Theissen G."/>
            <person name="Ulvskov P."/>
            <person name="Wakazuki S."/>
            <person name="Weng J.K."/>
            <person name="Willats W.W."/>
            <person name="Wipf D."/>
            <person name="Wolf P.G."/>
            <person name="Yang L."/>
            <person name="Zimmer A.D."/>
            <person name="Zhu Q."/>
            <person name="Mitros T."/>
            <person name="Hellsten U."/>
            <person name="Loque D."/>
            <person name="Otillar R."/>
            <person name="Salamov A."/>
            <person name="Schmutz J."/>
            <person name="Shapiro H."/>
            <person name="Lindquist E."/>
            <person name="Lucas S."/>
            <person name="Rokhsar D."/>
            <person name="Grigoriev I.V."/>
        </authorList>
    </citation>
    <scope>NUCLEOTIDE SEQUENCE [LARGE SCALE GENOMIC DNA]</scope>
</reference>
<dbReference type="PANTHER" id="PTHR47926:SF533">
    <property type="entry name" value="DYW DOMAIN-CONTAINING PROTEIN"/>
    <property type="match status" value="1"/>
</dbReference>
<dbReference type="EMBL" id="GL377622">
    <property type="protein sequence ID" value="EFJ15587.1"/>
    <property type="molecule type" value="Genomic_DNA"/>
</dbReference>
<dbReference type="KEGG" id="smo:SELMODRAFT_118071"/>
<evidence type="ECO:0000256" key="2">
    <source>
        <dbReference type="PROSITE-ProRule" id="PRU00708"/>
    </source>
</evidence>
<evidence type="ECO:0000256" key="1">
    <source>
        <dbReference type="ARBA" id="ARBA00022737"/>
    </source>
</evidence>
<dbReference type="AlphaFoldDB" id="D8SJ04"/>
<feature type="repeat" description="PPR" evidence="2">
    <location>
        <begin position="103"/>
        <end position="137"/>
    </location>
</feature>
<feature type="repeat" description="PPR" evidence="2">
    <location>
        <begin position="539"/>
        <end position="573"/>
    </location>
</feature>
<name>D8SJ04_SELML</name>
<dbReference type="InterPro" id="IPR002885">
    <property type="entry name" value="PPR_rpt"/>
</dbReference>
<dbReference type="GO" id="GO:0003723">
    <property type="term" value="F:RNA binding"/>
    <property type="evidence" value="ECO:0007669"/>
    <property type="project" value="InterPro"/>
</dbReference>
<gene>
    <name evidence="3" type="ORF">SELMODRAFT_118071</name>
</gene>
<dbReference type="Proteomes" id="UP000001514">
    <property type="component" value="Unassembled WGS sequence"/>
</dbReference>
<dbReference type="PROSITE" id="PS51375">
    <property type="entry name" value="PPR"/>
    <property type="match status" value="5"/>
</dbReference>
<dbReference type="eggNOG" id="KOG4197">
    <property type="taxonomic scope" value="Eukaryota"/>
</dbReference>
<evidence type="ECO:0000313" key="3">
    <source>
        <dbReference type="EMBL" id="EFJ15587.1"/>
    </source>
</evidence>
<protein>
    <recommendedName>
        <fullName evidence="5">Pentacotripeptide-repeat region of PRORP domain-containing protein</fullName>
    </recommendedName>
</protein>
<evidence type="ECO:0008006" key="5">
    <source>
        <dbReference type="Google" id="ProtNLM"/>
    </source>
</evidence>
<proteinExistence type="predicted"/>
<dbReference type="PANTHER" id="PTHR47926">
    <property type="entry name" value="PENTATRICOPEPTIDE REPEAT-CONTAINING PROTEIN"/>
    <property type="match status" value="1"/>
</dbReference>
<dbReference type="InterPro" id="IPR046960">
    <property type="entry name" value="PPR_At4g14850-like_plant"/>
</dbReference>
<feature type="repeat" description="PPR" evidence="2">
    <location>
        <begin position="204"/>
        <end position="238"/>
    </location>
</feature>
<dbReference type="GO" id="GO:0009451">
    <property type="term" value="P:RNA modification"/>
    <property type="evidence" value="ECO:0007669"/>
    <property type="project" value="InterPro"/>
</dbReference>
<dbReference type="FunFam" id="1.25.40.10:FF:000158">
    <property type="entry name" value="pentatricopeptide repeat-containing protein At2g33680"/>
    <property type="match status" value="1"/>
</dbReference>
<organism evidence="4">
    <name type="scientific">Selaginella moellendorffii</name>
    <name type="common">Spikemoss</name>
    <dbReference type="NCBI Taxonomy" id="88036"/>
    <lineage>
        <taxon>Eukaryota</taxon>
        <taxon>Viridiplantae</taxon>
        <taxon>Streptophyta</taxon>
        <taxon>Embryophyta</taxon>
        <taxon>Tracheophyta</taxon>
        <taxon>Lycopodiopsida</taxon>
        <taxon>Selaginellales</taxon>
        <taxon>Selaginellaceae</taxon>
        <taxon>Selaginella</taxon>
    </lineage>
</organism>
<feature type="repeat" description="PPR" evidence="2">
    <location>
        <begin position="337"/>
        <end position="371"/>
    </location>
</feature>
<dbReference type="InParanoid" id="D8SJ04"/>
<accession>D8SJ04</accession>
<dbReference type="Gramene" id="EFJ15587">
    <property type="protein sequence ID" value="EFJ15587"/>
    <property type="gene ID" value="SELMODRAFT_118071"/>
</dbReference>